<protein>
    <submittedName>
        <fullName evidence="1">Uncharacterized protein</fullName>
    </submittedName>
</protein>
<name>A0A5B7H0A8_PORTR</name>
<evidence type="ECO:0000313" key="1">
    <source>
        <dbReference type="EMBL" id="MPC62608.1"/>
    </source>
</evidence>
<keyword evidence="2" id="KW-1185">Reference proteome</keyword>
<comment type="caution">
    <text evidence="1">The sequence shown here is derived from an EMBL/GenBank/DDBJ whole genome shotgun (WGS) entry which is preliminary data.</text>
</comment>
<organism evidence="1 2">
    <name type="scientific">Portunus trituberculatus</name>
    <name type="common">Swimming crab</name>
    <name type="synonym">Neptunus trituberculatus</name>
    <dbReference type="NCBI Taxonomy" id="210409"/>
    <lineage>
        <taxon>Eukaryota</taxon>
        <taxon>Metazoa</taxon>
        <taxon>Ecdysozoa</taxon>
        <taxon>Arthropoda</taxon>
        <taxon>Crustacea</taxon>
        <taxon>Multicrustacea</taxon>
        <taxon>Malacostraca</taxon>
        <taxon>Eumalacostraca</taxon>
        <taxon>Eucarida</taxon>
        <taxon>Decapoda</taxon>
        <taxon>Pleocyemata</taxon>
        <taxon>Brachyura</taxon>
        <taxon>Eubrachyura</taxon>
        <taxon>Portunoidea</taxon>
        <taxon>Portunidae</taxon>
        <taxon>Portuninae</taxon>
        <taxon>Portunus</taxon>
    </lineage>
</organism>
<accession>A0A5B7H0A8</accession>
<dbReference type="Proteomes" id="UP000324222">
    <property type="component" value="Unassembled WGS sequence"/>
</dbReference>
<dbReference type="AlphaFoldDB" id="A0A5B7H0A8"/>
<proteinExistence type="predicted"/>
<reference evidence="1 2" key="1">
    <citation type="submission" date="2019-05" db="EMBL/GenBank/DDBJ databases">
        <title>Another draft genome of Portunus trituberculatus and its Hox gene families provides insights of decapod evolution.</title>
        <authorList>
            <person name="Jeong J.-H."/>
            <person name="Song I."/>
            <person name="Kim S."/>
            <person name="Choi T."/>
            <person name="Kim D."/>
            <person name="Ryu S."/>
            <person name="Kim W."/>
        </authorList>
    </citation>
    <scope>NUCLEOTIDE SEQUENCE [LARGE SCALE GENOMIC DNA]</scope>
    <source>
        <tissue evidence="1">Muscle</tissue>
    </source>
</reference>
<gene>
    <name evidence="1" type="ORF">E2C01_056695</name>
</gene>
<evidence type="ECO:0000313" key="2">
    <source>
        <dbReference type="Proteomes" id="UP000324222"/>
    </source>
</evidence>
<dbReference type="EMBL" id="VSRR010019859">
    <property type="protein sequence ID" value="MPC62608.1"/>
    <property type="molecule type" value="Genomic_DNA"/>
</dbReference>
<sequence>MHLRATPYAAQGDMCSKLVKALAVIRTASQGREARRQISKARTATRKRSGRVREMCTVLRAAGCPYASCKEYGFRLCEADSMQTERRCEAAWLSPRRYGPARPAAGRGVPRACWAWSDRWQAQVKGPAVFFAPSRRSLNRSVLSAPT</sequence>